<keyword evidence="2" id="KW-0067">ATP-binding</keyword>
<organism evidence="3 4">
    <name type="scientific">Brassica carinata</name>
    <name type="common">Ethiopian mustard</name>
    <name type="synonym">Abyssinian cabbage</name>
    <dbReference type="NCBI Taxonomy" id="52824"/>
    <lineage>
        <taxon>Eukaryota</taxon>
        <taxon>Viridiplantae</taxon>
        <taxon>Streptophyta</taxon>
        <taxon>Embryophyta</taxon>
        <taxon>Tracheophyta</taxon>
        <taxon>Spermatophyta</taxon>
        <taxon>Magnoliopsida</taxon>
        <taxon>eudicotyledons</taxon>
        <taxon>Gunneridae</taxon>
        <taxon>Pentapetalae</taxon>
        <taxon>rosids</taxon>
        <taxon>malvids</taxon>
        <taxon>Brassicales</taxon>
        <taxon>Brassicaceae</taxon>
        <taxon>Brassiceae</taxon>
        <taxon>Brassica</taxon>
    </lineage>
</organism>
<dbReference type="SUPFAM" id="SSF53067">
    <property type="entry name" value="Actin-like ATPase domain"/>
    <property type="match status" value="2"/>
</dbReference>
<dbReference type="PANTHER" id="PTHR45639:SF4">
    <property type="entry name" value="HSC70CB, ISOFORM G"/>
    <property type="match status" value="1"/>
</dbReference>
<gene>
    <name evidence="3" type="ORF">Bca52824_085889</name>
</gene>
<dbReference type="FunFam" id="3.30.30.30:FF:000003">
    <property type="entry name" value="Heat shock protein 9"/>
    <property type="match status" value="1"/>
</dbReference>
<keyword evidence="4" id="KW-1185">Reference proteome</keyword>
<comment type="caution">
    <text evidence="3">The sequence shown here is derived from an EMBL/GenBank/DDBJ whole genome shotgun (WGS) entry which is preliminary data.</text>
</comment>
<dbReference type="InterPro" id="IPR043129">
    <property type="entry name" value="ATPase_NBD"/>
</dbReference>
<keyword evidence="1" id="KW-0547">Nucleotide-binding</keyword>
<evidence type="ECO:0000313" key="4">
    <source>
        <dbReference type="Proteomes" id="UP000886595"/>
    </source>
</evidence>
<protein>
    <submittedName>
        <fullName evidence="3">Uncharacterized protein</fullName>
    </submittedName>
</protein>
<dbReference type="PANTHER" id="PTHR45639">
    <property type="entry name" value="HSC70CB, ISOFORM G-RELATED"/>
    <property type="match status" value="1"/>
</dbReference>
<dbReference type="InterPro" id="IPR013126">
    <property type="entry name" value="Hsp_70_fam"/>
</dbReference>
<evidence type="ECO:0000313" key="3">
    <source>
        <dbReference type="EMBL" id="KAG2246261.1"/>
    </source>
</evidence>
<dbReference type="Gene3D" id="3.90.640.10">
    <property type="entry name" value="Actin, Chain A, domain 4"/>
    <property type="match status" value="1"/>
</dbReference>
<evidence type="ECO:0000256" key="1">
    <source>
        <dbReference type="ARBA" id="ARBA00022741"/>
    </source>
</evidence>
<reference evidence="3 4" key="1">
    <citation type="submission" date="2020-02" db="EMBL/GenBank/DDBJ databases">
        <authorList>
            <person name="Ma Q."/>
            <person name="Huang Y."/>
            <person name="Song X."/>
            <person name="Pei D."/>
        </authorList>
    </citation>
    <scope>NUCLEOTIDE SEQUENCE [LARGE SCALE GENOMIC DNA]</scope>
    <source>
        <strain evidence="3">Sxm20200214</strain>
        <tissue evidence="3">Leaf</tissue>
    </source>
</reference>
<dbReference type="Gene3D" id="3.30.30.30">
    <property type="match status" value="1"/>
</dbReference>
<sequence>MGGIEGIDFGNQKCLATKTLIVTVLGDEISALFFFGEKQRFLGIDGNNPKNLISQVKRLVGRRFSDVELQRDIKSLPYSVIEGEDGYPLICVSYLGKEEYFTPTEVMGMIFFKLKTMILKHQPLAVVNCIISIPAYFGHLERRCVLDAASIAGLSTLHLIHETTATALEYGILRPNFPERWQIAFIDISHSSLQVCITRFTKGQLKVLSHGFDRWLGGRDFDEVLLNHFSQISKASLSLRECEELKKVLSENELAPLGIEDLVIKTKDFVEICSPLLQRLKVPLEKALSDAGLRVGDVDAVQQPKTTSL</sequence>
<evidence type="ECO:0000256" key="2">
    <source>
        <dbReference type="ARBA" id="ARBA00022840"/>
    </source>
</evidence>
<dbReference type="GO" id="GO:0005524">
    <property type="term" value="F:ATP binding"/>
    <property type="evidence" value="ECO:0007669"/>
    <property type="project" value="UniProtKB-KW"/>
</dbReference>
<proteinExistence type="predicted"/>
<dbReference type="GO" id="GO:0005634">
    <property type="term" value="C:nucleus"/>
    <property type="evidence" value="ECO:0007669"/>
    <property type="project" value="TreeGrafter"/>
</dbReference>
<accession>A0A8X7TN94</accession>
<dbReference type="Gene3D" id="3.30.420.40">
    <property type="match status" value="2"/>
</dbReference>
<dbReference type="OrthoDB" id="434160at2759"/>
<dbReference type="FunFam" id="3.30.420.40:FF:000171">
    <property type="entry name" value="Heat shock 70 kDa protein 4"/>
    <property type="match status" value="1"/>
</dbReference>
<dbReference type="AlphaFoldDB" id="A0A8X7TN94"/>
<dbReference type="EMBL" id="JAAMPC010000017">
    <property type="protein sequence ID" value="KAG2246261.1"/>
    <property type="molecule type" value="Genomic_DNA"/>
</dbReference>
<dbReference type="Proteomes" id="UP000886595">
    <property type="component" value="Unassembled WGS sequence"/>
</dbReference>
<dbReference type="Pfam" id="PF00012">
    <property type="entry name" value="HSP70"/>
    <property type="match status" value="1"/>
</dbReference>
<dbReference type="GO" id="GO:0140662">
    <property type="term" value="F:ATP-dependent protein folding chaperone"/>
    <property type="evidence" value="ECO:0007669"/>
    <property type="project" value="InterPro"/>
</dbReference>
<name>A0A8X7TN94_BRACI</name>
<dbReference type="GO" id="GO:0005829">
    <property type="term" value="C:cytosol"/>
    <property type="evidence" value="ECO:0007669"/>
    <property type="project" value="TreeGrafter"/>
</dbReference>